<dbReference type="GO" id="GO:0003735">
    <property type="term" value="F:structural constituent of ribosome"/>
    <property type="evidence" value="ECO:0007669"/>
    <property type="project" value="InterPro"/>
</dbReference>
<accession>A0AAX4HG67</accession>
<protein>
    <recommendedName>
        <fullName evidence="7">Small ribosomal subunit protein uS11m</fullName>
    </recommendedName>
</protein>
<keyword evidence="5" id="KW-0687">Ribonucleoprotein</keyword>
<evidence type="ECO:0000256" key="1">
    <source>
        <dbReference type="ARBA" id="ARBA00004173"/>
    </source>
</evidence>
<dbReference type="Gene3D" id="3.30.420.80">
    <property type="entry name" value="Ribosomal protein S11"/>
    <property type="match status" value="1"/>
</dbReference>
<reference evidence="8 9" key="1">
    <citation type="submission" date="2023-10" db="EMBL/GenBank/DDBJ databases">
        <title>Draft Genome Sequence of Candida saopaulonensis from a very Premature Infant with Sepsis.</title>
        <authorList>
            <person name="Ning Y."/>
            <person name="Dai R."/>
            <person name="Xiao M."/>
            <person name="Xu Y."/>
            <person name="Yan Q."/>
            <person name="Zhang L."/>
        </authorList>
    </citation>
    <scope>NUCLEOTIDE SEQUENCE [LARGE SCALE GENOMIC DNA]</scope>
    <source>
        <strain evidence="8 9">19XY460</strain>
    </source>
</reference>
<evidence type="ECO:0000256" key="7">
    <source>
        <dbReference type="ARBA" id="ARBA00070326"/>
    </source>
</evidence>
<gene>
    <name evidence="8" type="ORF">PUMCH_005019</name>
</gene>
<dbReference type="SUPFAM" id="SSF53137">
    <property type="entry name" value="Translational machinery components"/>
    <property type="match status" value="1"/>
</dbReference>
<sequence length="291" mass="32843">MPMNCTLSFDCSFMNRTVYNAHIRTTITKADKSDLVQSVTITGQSVIAQGQIAEFSPHLVSSYFHPPIASVHPQLTSKFHPTTYNQIHMFSGWRSTLLRAGGLAESLRPSLFTPGLRNLSTESLKQVTTSNTIRKPALPANLKVVLWKMYAQFHPHNTICSFVAVVEDPDFIKNNSHLSYNQQVLYYMRLPHYPKIHLSAGMLGFRKSNRAEYEAGYQVSTNFFKMIEEKKLLAPNDKIEVIMSDFGKGRDAFISALNGKEGSFVRPHVSRVTDATKLKFGGVRSKKLRRL</sequence>
<comment type="similarity">
    <text evidence="2">Belongs to the universal ribosomal protein uS11 family.</text>
</comment>
<dbReference type="GeneID" id="88176079"/>
<evidence type="ECO:0000256" key="4">
    <source>
        <dbReference type="ARBA" id="ARBA00023128"/>
    </source>
</evidence>
<evidence type="ECO:0000313" key="8">
    <source>
        <dbReference type="EMBL" id="WPK27623.1"/>
    </source>
</evidence>
<evidence type="ECO:0000256" key="2">
    <source>
        <dbReference type="ARBA" id="ARBA00006194"/>
    </source>
</evidence>
<proteinExistence type="inferred from homology"/>
<dbReference type="GO" id="GO:0005739">
    <property type="term" value="C:mitochondrion"/>
    <property type="evidence" value="ECO:0007669"/>
    <property type="project" value="UniProtKB-SubCell"/>
</dbReference>
<dbReference type="InterPro" id="IPR036967">
    <property type="entry name" value="Ribosomal_uS11_sf"/>
</dbReference>
<comment type="subcellular location">
    <subcellularLocation>
        <location evidence="1">Mitochondrion</location>
    </subcellularLocation>
</comment>
<name>A0AAX4HG67_9ASCO</name>
<dbReference type="Proteomes" id="UP001338582">
    <property type="component" value="Chromosome 7"/>
</dbReference>
<evidence type="ECO:0000256" key="3">
    <source>
        <dbReference type="ARBA" id="ARBA00022980"/>
    </source>
</evidence>
<dbReference type="GO" id="GO:0005840">
    <property type="term" value="C:ribosome"/>
    <property type="evidence" value="ECO:0007669"/>
    <property type="project" value="UniProtKB-KW"/>
</dbReference>
<dbReference type="GO" id="GO:1990904">
    <property type="term" value="C:ribonucleoprotein complex"/>
    <property type="evidence" value="ECO:0007669"/>
    <property type="project" value="UniProtKB-KW"/>
</dbReference>
<evidence type="ECO:0000256" key="6">
    <source>
        <dbReference type="ARBA" id="ARBA00037226"/>
    </source>
</evidence>
<organism evidence="8 9">
    <name type="scientific">Australozyma saopauloensis</name>
    <dbReference type="NCBI Taxonomy" id="291208"/>
    <lineage>
        <taxon>Eukaryota</taxon>
        <taxon>Fungi</taxon>
        <taxon>Dikarya</taxon>
        <taxon>Ascomycota</taxon>
        <taxon>Saccharomycotina</taxon>
        <taxon>Pichiomycetes</taxon>
        <taxon>Metschnikowiaceae</taxon>
        <taxon>Australozyma</taxon>
    </lineage>
</organism>
<dbReference type="RefSeq" id="XP_062880001.1">
    <property type="nucleotide sequence ID" value="XM_063023931.1"/>
</dbReference>
<dbReference type="GO" id="GO:0006412">
    <property type="term" value="P:translation"/>
    <property type="evidence" value="ECO:0007669"/>
    <property type="project" value="InterPro"/>
</dbReference>
<dbReference type="FunFam" id="3.30.420.80:FF:000011">
    <property type="entry name" value="37S ribosomal protein S18, mitochondrial"/>
    <property type="match status" value="1"/>
</dbReference>
<dbReference type="KEGG" id="asau:88176079"/>
<keyword evidence="4" id="KW-0496">Mitochondrion</keyword>
<keyword evidence="3" id="KW-0689">Ribosomal protein</keyword>
<comment type="function">
    <text evidence="6">Component of the mitochondrial ribosome (mitoribosome), a dedicated translation machinery responsible for the synthesis of mitochondrial genome-encoded proteins, including at least some of the essential transmembrane subunits of the mitochondrial respiratory chain. The mitoribosomes are attached to the mitochondrial inner membrane and translation products are cotranslationally integrated into the membrane.</text>
</comment>
<dbReference type="AlphaFoldDB" id="A0AAX4HG67"/>
<evidence type="ECO:0000256" key="5">
    <source>
        <dbReference type="ARBA" id="ARBA00023274"/>
    </source>
</evidence>
<keyword evidence="9" id="KW-1185">Reference proteome</keyword>
<evidence type="ECO:0000313" key="9">
    <source>
        <dbReference type="Proteomes" id="UP001338582"/>
    </source>
</evidence>
<dbReference type="EMBL" id="CP138900">
    <property type="protein sequence ID" value="WPK27623.1"/>
    <property type="molecule type" value="Genomic_DNA"/>
</dbReference>